<evidence type="ECO:0000259" key="3">
    <source>
        <dbReference type="PROSITE" id="PS50102"/>
    </source>
</evidence>
<organism evidence="4 5">
    <name type="scientific">Tanacetum coccineum</name>
    <dbReference type="NCBI Taxonomy" id="301880"/>
    <lineage>
        <taxon>Eukaryota</taxon>
        <taxon>Viridiplantae</taxon>
        <taxon>Streptophyta</taxon>
        <taxon>Embryophyta</taxon>
        <taxon>Tracheophyta</taxon>
        <taxon>Spermatophyta</taxon>
        <taxon>Magnoliopsida</taxon>
        <taxon>eudicotyledons</taxon>
        <taxon>Gunneridae</taxon>
        <taxon>Pentapetalae</taxon>
        <taxon>asterids</taxon>
        <taxon>campanulids</taxon>
        <taxon>Asterales</taxon>
        <taxon>Asteraceae</taxon>
        <taxon>Asteroideae</taxon>
        <taxon>Anthemideae</taxon>
        <taxon>Anthemidinae</taxon>
        <taxon>Tanacetum</taxon>
    </lineage>
</organism>
<dbReference type="InterPro" id="IPR012677">
    <property type="entry name" value="Nucleotide-bd_a/b_plait_sf"/>
</dbReference>
<dbReference type="SUPFAM" id="SSF54928">
    <property type="entry name" value="RNA-binding domain, RBD"/>
    <property type="match status" value="1"/>
</dbReference>
<keyword evidence="4" id="KW-0808">Transferase</keyword>
<name>A0ABQ4XKM3_9ASTR</name>
<dbReference type="CDD" id="cd00590">
    <property type="entry name" value="RRM_SF"/>
    <property type="match status" value="1"/>
</dbReference>
<dbReference type="InterPro" id="IPR035979">
    <property type="entry name" value="RBD_domain_sf"/>
</dbReference>
<keyword evidence="5" id="KW-1185">Reference proteome</keyword>
<evidence type="ECO:0000313" key="5">
    <source>
        <dbReference type="Proteomes" id="UP001151760"/>
    </source>
</evidence>
<keyword evidence="1" id="KW-0694">RNA-binding</keyword>
<dbReference type="EMBL" id="BQNB010009584">
    <property type="protein sequence ID" value="GJS65513.1"/>
    <property type="molecule type" value="Genomic_DNA"/>
</dbReference>
<protein>
    <submittedName>
        <fullName evidence="4">RNA-directed DNA polymerase, eukaryota, nucleotide-binding alpha-beta plait domain protein</fullName>
    </submittedName>
</protein>
<dbReference type="InterPro" id="IPR000504">
    <property type="entry name" value="RRM_dom"/>
</dbReference>
<keyword evidence="4" id="KW-0548">Nucleotidyltransferase</keyword>
<dbReference type="SMART" id="SM00360">
    <property type="entry name" value="RRM"/>
    <property type="match status" value="1"/>
</dbReference>
<reference evidence="4" key="1">
    <citation type="journal article" date="2022" name="Int. J. Mol. Sci.">
        <title>Draft Genome of Tanacetum Coccineum: Genomic Comparison of Closely Related Tanacetum-Family Plants.</title>
        <authorList>
            <person name="Yamashiro T."/>
            <person name="Shiraishi A."/>
            <person name="Nakayama K."/>
            <person name="Satake H."/>
        </authorList>
    </citation>
    <scope>NUCLEOTIDE SEQUENCE</scope>
</reference>
<proteinExistence type="predicted"/>
<reference evidence="4" key="2">
    <citation type="submission" date="2022-01" db="EMBL/GenBank/DDBJ databases">
        <authorList>
            <person name="Yamashiro T."/>
            <person name="Shiraishi A."/>
            <person name="Satake H."/>
            <person name="Nakayama K."/>
        </authorList>
    </citation>
    <scope>NUCLEOTIDE SEQUENCE</scope>
</reference>
<feature type="domain" description="RRM" evidence="3">
    <location>
        <begin position="24"/>
        <end position="106"/>
    </location>
</feature>
<evidence type="ECO:0000313" key="4">
    <source>
        <dbReference type="EMBL" id="GJS65513.1"/>
    </source>
</evidence>
<dbReference type="GO" id="GO:0003964">
    <property type="term" value="F:RNA-directed DNA polymerase activity"/>
    <property type="evidence" value="ECO:0007669"/>
    <property type="project" value="UniProtKB-KW"/>
</dbReference>
<feature type="compositionally biased region" description="Acidic residues" evidence="2">
    <location>
        <begin position="172"/>
        <end position="182"/>
    </location>
</feature>
<gene>
    <name evidence="4" type="ORF">Tco_0680077</name>
</gene>
<feature type="compositionally biased region" description="Basic and acidic residues" evidence="2">
    <location>
        <begin position="142"/>
        <end position="171"/>
    </location>
</feature>
<dbReference type="Proteomes" id="UP001151760">
    <property type="component" value="Unassembled WGS sequence"/>
</dbReference>
<sequence length="202" mass="23197">MGDNAWQKVTRKKSMEDLTQRISKSVFITNFHDHFSARDLWEVCKGYGTVVDVYIPNRKSKAGKLYAFARFIRADNVERLVSNLCTVWNGRMHMHANVVRFDRSAKPANRPIRTETPAVNTYASVHKGINSNHTPVVSIPSMEDKGSDFYSDDERADVVNKENHLEPKIHDMDDDTDDDDGVSDTYFGHDDRDEQQQSNQMK</sequence>
<feature type="region of interest" description="Disordered" evidence="2">
    <location>
        <begin position="133"/>
        <end position="202"/>
    </location>
</feature>
<dbReference type="Pfam" id="PF00076">
    <property type="entry name" value="RRM_1"/>
    <property type="match status" value="1"/>
</dbReference>
<comment type="caution">
    <text evidence="4">The sequence shown here is derived from an EMBL/GenBank/DDBJ whole genome shotgun (WGS) entry which is preliminary data.</text>
</comment>
<dbReference type="Gene3D" id="3.30.70.330">
    <property type="match status" value="1"/>
</dbReference>
<accession>A0ABQ4XKM3</accession>
<dbReference type="PROSITE" id="PS50102">
    <property type="entry name" value="RRM"/>
    <property type="match status" value="1"/>
</dbReference>
<evidence type="ECO:0000256" key="1">
    <source>
        <dbReference type="PROSITE-ProRule" id="PRU00176"/>
    </source>
</evidence>
<evidence type="ECO:0000256" key="2">
    <source>
        <dbReference type="SAM" id="MobiDB-lite"/>
    </source>
</evidence>
<keyword evidence="4" id="KW-0695">RNA-directed DNA polymerase</keyword>